<reference evidence="2 3" key="2">
    <citation type="submission" date="2020-11" db="EMBL/GenBank/DDBJ databases">
        <title>Description of novel Gluconobacter species.</title>
        <authorList>
            <person name="Cleenwerck I."/>
            <person name="Cnockaert M."/>
            <person name="Borremans W."/>
            <person name="Wieme A.D."/>
            <person name="De Vuyst L."/>
            <person name="Vandamme P."/>
        </authorList>
    </citation>
    <scope>NUCLEOTIDE SEQUENCE [LARGE SCALE GENOMIC DNA]</scope>
    <source>
        <strain evidence="2 3">LMG 27748</strain>
    </source>
</reference>
<comment type="caution">
    <text evidence="2">The sequence shown here is derived from an EMBL/GenBank/DDBJ whole genome shotgun (WGS) entry which is preliminary data.</text>
</comment>
<keyword evidence="1" id="KW-1133">Transmembrane helix</keyword>
<name>A0ABR9Y9Q1_9PROT</name>
<proteinExistence type="predicted"/>
<feature type="transmembrane region" description="Helical" evidence="1">
    <location>
        <begin position="20"/>
        <end position="41"/>
    </location>
</feature>
<protein>
    <submittedName>
        <fullName evidence="2">Uncharacterized protein</fullName>
    </submittedName>
</protein>
<gene>
    <name evidence="2" type="ORF">HKD21_00675</name>
</gene>
<organism evidence="2 3">
    <name type="scientific">Gluconobacter cerevisiae</name>
    <dbReference type="NCBI Taxonomy" id="1379734"/>
    <lineage>
        <taxon>Bacteria</taxon>
        <taxon>Pseudomonadati</taxon>
        <taxon>Pseudomonadota</taxon>
        <taxon>Alphaproteobacteria</taxon>
        <taxon>Acetobacterales</taxon>
        <taxon>Acetobacteraceae</taxon>
        <taxon>Gluconobacter</taxon>
    </lineage>
</organism>
<keyword evidence="3" id="KW-1185">Reference proteome</keyword>
<accession>A0ABR9Y9Q1</accession>
<evidence type="ECO:0000313" key="3">
    <source>
        <dbReference type="Proteomes" id="UP000630952"/>
    </source>
</evidence>
<evidence type="ECO:0000313" key="2">
    <source>
        <dbReference type="EMBL" id="MBF0875363.1"/>
    </source>
</evidence>
<evidence type="ECO:0000256" key="1">
    <source>
        <dbReference type="SAM" id="Phobius"/>
    </source>
</evidence>
<feature type="transmembrane region" description="Helical" evidence="1">
    <location>
        <begin position="47"/>
        <end position="69"/>
    </location>
</feature>
<dbReference type="EMBL" id="JABCQO010000001">
    <property type="protein sequence ID" value="MBF0875363.1"/>
    <property type="molecule type" value="Genomic_DNA"/>
</dbReference>
<dbReference type="Proteomes" id="UP000630952">
    <property type="component" value="Unassembled WGS sequence"/>
</dbReference>
<reference evidence="3" key="1">
    <citation type="submission" date="2020-04" db="EMBL/GenBank/DDBJ databases">
        <title>Description of novel Gluconacetobacter.</title>
        <authorList>
            <person name="Sombolestani A."/>
        </authorList>
    </citation>
    <scope>NUCLEOTIDE SEQUENCE [LARGE SCALE GENOMIC DNA]</scope>
    <source>
        <strain evidence="3">LMG 27748</strain>
    </source>
</reference>
<keyword evidence="1" id="KW-0472">Membrane</keyword>
<keyword evidence="1" id="KW-0812">Transmembrane</keyword>
<sequence length="90" mass="9819">MQACHEPKMLRFARIQKPAWLQRAAGGRFVLPLVALVLCFAERASTAIPVWVATFSIAALLVALGWAGLARYRELLITAADVRTVGLGKE</sequence>